<dbReference type="Proteomes" id="UP001164539">
    <property type="component" value="Chromosome 9"/>
</dbReference>
<protein>
    <submittedName>
        <fullName evidence="1">Uncharacterized protein</fullName>
    </submittedName>
</protein>
<comment type="caution">
    <text evidence="1">The sequence shown here is derived from an EMBL/GenBank/DDBJ whole genome shotgun (WGS) entry which is preliminary data.</text>
</comment>
<sequence>MTMQLSASTKENKEISEDFGEKLKMNNDSDEKLAPKQEEGENEEEFSFACSNPDGSPISAEDVFQNGKIRPIFPLFDQSLVYRDSDDGEDGMKNDSQPSPRPPLRKLFIEDQSDFEKTDVTEEQEPAGPFCEWSSVNKMVKEASTEPCKKSNSTGFSKLWRFRELVLRSNSDGKDAFVFLNNNNNDNNSENLGKSSERSAKSSEKPEKSSTSAKTSKGDKVVKATADNKKAKPETVSSVYEKHYLRNRVMKEGDKRKSYSPYRQDLVGFFTNVNGLSRNVHPY</sequence>
<accession>A0ACC1XI88</accession>
<evidence type="ECO:0000313" key="1">
    <source>
        <dbReference type="EMBL" id="KAJ4711101.1"/>
    </source>
</evidence>
<name>A0ACC1XI88_MELAZ</name>
<evidence type="ECO:0000313" key="2">
    <source>
        <dbReference type="Proteomes" id="UP001164539"/>
    </source>
</evidence>
<dbReference type="EMBL" id="CM051402">
    <property type="protein sequence ID" value="KAJ4711101.1"/>
    <property type="molecule type" value="Genomic_DNA"/>
</dbReference>
<gene>
    <name evidence="1" type="ORF">OWV82_017177</name>
</gene>
<organism evidence="1 2">
    <name type="scientific">Melia azedarach</name>
    <name type="common">Chinaberry tree</name>
    <dbReference type="NCBI Taxonomy" id="155640"/>
    <lineage>
        <taxon>Eukaryota</taxon>
        <taxon>Viridiplantae</taxon>
        <taxon>Streptophyta</taxon>
        <taxon>Embryophyta</taxon>
        <taxon>Tracheophyta</taxon>
        <taxon>Spermatophyta</taxon>
        <taxon>Magnoliopsida</taxon>
        <taxon>eudicotyledons</taxon>
        <taxon>Gunneridae</taxon>
        <taxon>Pentapetalae</taxon>
        <taxon>rosids</taxon>
        <taxon>malvids</taxon>
        <taxon>Sapindales</taxon>
        <taxon>Meliaceae</taxon>
        <taxon>Melia</taxon>
    </lineage>
</organism>
<keyword evidence="2" id="KW-1185">Reference proteome</keyword>
<reference evidence="1 2" key="1">
    <citation type="journal article" date="2023" name="Science">
        <title>Complex scaffold remodeling in plant triterpene biosynthesis.</title>
        <authorList>
            <person name="De La Pena R."/>
            <person name="Hodgson H."/>
            <person name="Liu J.C."/>
            <person name="Stephenson M.J."/>
            <person name="Martin A.C."/>
            <person name="Owen C."/>
            <person name="Harkess A."/>
            <person name="Leebens-Mack J."/>
            <person name="Jimenez L.E."/>
            <person name="Osbourn A."/>
            <person name="Sattely E.S."/>
        </authorList>
    </citation>
    <scope>NUCLEOTIDE SEQUENCE [LARGE SCALE GENOMIC DNA]</scope>
    <source>
        <strain evidence="2">cv. JPN11</strain>
        <tissue evidence="1">Leaf</tissue>
    </source>
</reference>
<proteinExistence type="predicted"/>